<evidence type="ECO:0000256" key="1">
    <source>
        <dbReference type="SAM" id="MobiDB-lite"/>
    </source>
</evidence>
<keyword evidence="2" id="KW-0812">Transmembrane</keyword>
<name>A0A941GWR8_9CHRO</name>
<dbReference type="Proteomes" id="UP000767446">
    <property type="component" value="Unassembled WGS sequence"/>
</dbReference>
<proteinExistence type="predicted"/>
<keyword evidence="2" id="KW-0472">Membrane</keyword>
<evidence type="ECO:0000256" key="2">
    <source>
        <dbReference type="SAM" id="Phobius"/>
    </source>
</evidence>
<dbReference type="AlphaFoldDB" id="A0A941GWR8"/>
<gene>
    <name evidence="3" type="ORF">DSM107014_15265</name>
</gene>
<feature type="transmembrane region" description="Helical" evidence="2">
    <location>
        <begin position="7"/>
        <end position="25"/>
    </location>
</feature>
<keyword evidence="2" id="KW-1133">Transmembrane helix</keyword>
<reference evidence="3" key="1">
    <citation type="submission" date="2021-02" db="EMBL/GenBank/DDBJ databases">
        <title>Metagenome analyses of Stigonema ocellatum DSM 106950, Chlorogloea purpurea SAG 13.99 and Gomphosphaeria aponina DSM 107014.</title>
        <authorList>
            <person name="Marter P."/>
            <person name="Huang S."/>
        </authorList>
    </citation>
    <scope>NUCLEOTIDE SEQUENCE</scope>
    <source>
        <strain evidence="3">JP213</strain>
    </source>
</reference>
<feature type="transmembrane region" description="Helical" evidence="2">
    <location>
        <begin position="45"/>
        <end position="67"/>
    </location>
</feature>
<feature type="region of interest" description="Disordered" evidence="1">
    <location>
        <begin position="72"/>
        <end position="93"/>
    </location>
</feature>
<protein>
    <submittedName>
        <fullName evidence="3">LapA family protein</fullName>
    </submittedName>
</protein>
<evidence type="ECO:0000313" key="3">
    <source>
        <dbReference type="EMBL" id="MBR8829233.1"/>
    </source>
</evidence>
<sequence length="93" mass="10462">MKIIAHLLTSLIMAIWLGAIALISIQNITPISLKFLVFESIQLPMGILLAISVGVGMVFGATIPIFWQLSQPTTGKRWRQDEEEDPLENWQEE</sequence>
<evidence type="ECO:0000313" key="4">
    <source>
        <dbReference type="Proteomes" id="UP000767446"/>
    </source>
</evidence>
<feature type="compositionally biased region" description="Acidic residues" evidence="1">
    <location>
        <begin position="81"/>
        <end position="93"/>
    </location>
</feature>
<organism evidence="3 4">
    <name type="scientific">Gomphosphaeria aponina SAG 52.96 = DSM 107014</name>
    <dbReference type="NCBI Taxonomy" id="1521640"/>
    <lineage>
        <taxon>Bacteria</taxon>
        <taxon>Bacillati</taxon>
        <taxon>Cyanobacteriota</taxon>
        <taxon>Cyanophyceae</taxon>
        <taxon>Oscillatoriophycideae</taxon>
        <taxon>Chroococcales</taxon>
        <taxon>Gomphosphaeriaceae</taxon>
        <taxon>Gomphosphaeria</taxon>
    </lineage>
</organism>
<dbReference type="EMBL" id="JADQBC010000118">
    <property type="protein sequence ID" value="MBR8829233.1"/>
    <property type="molecule type" value="Genomic_DNA"/>
</dbReference>
<accession>A0A941GWR8</accession>
<comment type="caution">
    <text evidence="3">The sequence shown here is derived from an EMBL/GenBank/DDBJ whole genome shotgun (WGS) entry which is preliminary data.</text>
</comment>